<reference evidence="2" key="1">
    <citation type="journal article" date="2020" name="Nature">
        <title>Giant virus diversity and host interactions through global metagenomics.</title>
        <authorList>
            <person name="Schulz F."/>
            <person name="Roux S."/>
            <person name="Paez-Espino D."/>
            <person name="Jungbluth S."/>
            <person name="Walsh D.A."/>
            <person name="Denef V.J."/>
            <person name="McMahon K.D."/>
            <person name="Konstantinidis K.T."/>
            <person name="Eloe-Fadrosh E.A."/>
            <person name="Kyrpides N.C."/>
            <person name="Woyke T."/>
        </authorList>
    </citation>
    <scope>NUCLEOTIDE SEQUENCE</scope>
    <source>
        <strain evidence="2">GVMAG-S-3300013093-109</strain>
    </source>
</reference>
<feature type="region of interest" description="Disordered" evidence="1">
    <location>
        <begin position="870"/>
        <end position="896"/>
    </location>
</feature>
<feature type="region of interest" description="Disordered" evidence="1">
    <location>
        <begin position="444"/>
        <end position="463"/>
    </location>
</feature>
<dbReference type="EMBL" id="MN740968">
    <property type="protein sequence ID" value="QHU20329.1"/>
    <property type="molecule type" value="Genomic_DNA"/>
</dbReference>
<protein>
    <submittedName>
        <fullName evidence="2">Uncharacterized protein</fullName>
    </submittedName>
</protein>
<feature type="compositionally biased region" description="Acidic residues" evidence="1">
    <location>
        <begin position="760"/>
        <end position="779"/>
    </location>
</feature>
<evidence type="ECO:0000256" key="1">
    <source>
        <dbReference type="SAM" id="MobiDB-lite"/>
    </source>
</evidence>
<organism evidence="2">
    <name type="scientific">viral metagenome</name>
    <dbReference type="NCBI Taxonomy" id="1070528"/>
    <lineage>
        <taxon>unclassified sequences</taxon>
        <taxon>metagenomes</taxon>
        <taxon>organismal metagenomes</taxon>
    </lineage>
</organism>
<name>A0A6C0KRV0_9ZZZZ</name>
<feature type="region of interest" description="Disordered" evidence="1">
    <location>
        <begin position="1035"/>
        <end position="1058"/>
    </location>
</feature>
<accession>A0A6C0KRV0</accession>
<evidence type="ECO:0000313" key="2">
    <source>
        <dbReference type="EMBL" id="QHU20329.1"/>
    </source>
</evidence>
<feature type="compositionally biased region" description="Low complexity" evidence="1">
    <location>
        <begin position="881"/>
        <end position="890"/>
    </location>
</feature>
<dbReference type="AlphaFoldDB" id="A0A6C0KRV0"/>
<feature type="region of interest" description="Disordered" evidence="1">
    <location>
        <begin position="753"/>
        <end position="796"/>
    </location>
</feature>
<sequence length="1070" mass="123948">MNAAANNVNERNVDPTLMNDIKPKAIANLVKMLNEEDTTRLLRLIEETGSLIAGGFLLHSLHGETEPNHYVAPHFRFEYGKRVNRPDIDIYVPMENAATFMQQLIYGSPTVEPILDGYDAKLGSFKSTMYCQSFLRKNGIQMIHNIYIEGEEDHRHYENSYEIDIMIVRSWRTPIQVVNNFDLSFCQVWFNGVNVHASHPEDVRNKKGILQGEYVNLFLQGNEFLQNRLQKYRTRGYQIRLDRERLEEIGDNVLTNMPICAEESKEAIMKHWTSRVILYWLLGVRDVITSHTNPLTPSITHNDILIVPLKMHIRNTTQPNVGDNFIQAHGQRAYHNREYPESINGYDSEDYENDESLYKIIGKYYGQEWNDARSKLEYFRDTNKLIELIMWSNTYEFGRGGWSEYYASMGFIFDYAGEDNRKVYYKPFYDALRARCIRKSKYTAITNPEPNNNNDDDDSDDEEEVFDFHQHPLNAGISAADLEGYLSSSYMDVPDKNAVPCYHRPNPGQPDHEDNCQRPITLSQVKYIVNKEFYDKYSKPAPQKLGLDQFIDFFDQLLGNEKEVNSLGFGEIYHHTLCPFCLQFESRDSGCAYMTHDSKSGMPDEPHCKEELQIKEIIDRYRASAQVLINAEYGGRGPPAHMEFCAECGRPCANHKHLTTDGSAFEVAPQLGGHDDYGKCAGLGRAELFARVLAIRQVYRESNGLSRIEERRRAALAAESAPTNPALMAKGREILAMAPDNRRWGNAELPREKRYNNAINEEDNEEDDDDEKDEADEKEEPAVPAAAPPPAVEARRRRQIIQRHDAIMARIEDLEGRIRDRDAMRAIGRLDREIGVIGDPAAFAQRVDLDHLEAELNRVEEELDDYEDEANENEGVEVEEPAAAAAANPVNEERRTQMRERYHRLGNQVDDMEDEEKDNLFEFIIELLHECDIIDDPHFGEVHNMDIYDRKLDRIEEMITNLPRRRQIRERYNRLLREVDAMMNEEMIEVIEPIRSDLEELALIQGPELGEALDLNYYDERLDRIEEMIHDLEDQQPENGIFGGGRFKRSRKKHPRRQQKTLRNLLKKLK</sequence>
<feature type="compositionally biased region" description="Acidic residues" evidence="1">
    <location>
        <begin position="454"/>
        <end position="463"/>
    </location>
</feature>
<feature type="compositionally biased region" description="Acidic residues" evidence="1">
    <location>
        <begin position="870"/>
        <end position="880"/>
    </location>
</feature>
<feature type="compositionally biased region" description="Basic residues" evidence="1">
    <location>
        <begin position="1046"/>
        <end position="1058"/>
    </location>
</feature>
<proteinExistence type="predicted"/>